<reference evidence="2 3" key="1">
    <citation type="submission" date="2015-11" db="EMBL/GenBank/DDBJ databases">
        <title>Exploring the genomic traits of fungus-feeding bacterial genus Collimonas.</title>
        <authorList>
            <person name="Song C."/>
            <person name="Schmidt R."/>
            <person name="de Jager V."/>
            <person name="Krzyzanowska D."/>
            <person name="Jongedijk E."/>
            <person name="Cankar K."/>
            <person name="Beekwilder J."/>
            <person name="van Veen A."/>
            <person name="de Boer W."/>
            <person name="van Veen J.A."/>
            <person name="Garbeva P."/>
        </authorList>
    </citation>
    <scope>NUCLEOTIDE SEQUENCE [LARGE SCALE GENOMIC DNA]</scope>
    <source>
        <strain evidence="2 3">Ter291</strain>
    </source>
</reference>
<accession>A0ABM5Z2B3</accession>
<keyword evidence="1" id="KW-0812">Transmembrane</keyword>
<keyword evidence="1" id="KW-1133">Transmembrane helix</keyword>
<keyword evidence="3" id="KW-1185">Reference proteome</keyword>
<evidence type="ECO:0000313" key="2">
    <source>
        <dbReference type="EMBL" id="AMP13217.1"/>
    </source>
</evidence>
<sequence>MCWASAEISPGSLSVVAMLEVIAPAGKPVLVIWAVLAVGGLGLDGVQERRQAWGG</sequence>
<evidence type="ECO:0000313" key="3">
    <source>
        <dbReference type="Proteomes" id="UP000074914"/>
    </source>
</evidence>
<feature type="transmembrane region" description="Helical" evidence="1">
    <location>
        <begin position="21"/>
        <end position="43"/>
    </location>
</feature>
<dbReference type="Proteomes" id="UP000074914">
    <property type="component" value="Chromosome"/>
</dbReference>
<name>A0ABM5Z2B3_9BURK</name>
<protein>
    <submittedName>
        <fullName evidence="2">Uncharacterized protein</fullName>
    </submittedName>
</protein>
<evidence type="ECO:0000256" key="1">
    <source>
        <dbReference type="SAM" id="Phobius"/>
    </source>
</evidence>
<keyword evidence="1" id="KW-0472">Membrane</keyword>
<organism evidence="2 3">
    <name type="scientific">Collimonas pratensis</name>
    <dbReference type="NCBI Taxonomy" id="279113"/>
    <lineage>
        <taxon>Bacteria</taxon>
        <taxon>Pseudomonadati</taxon>
        <taxon>Pseudomonadota</taxon>
        <taxon>Betaproteobacteria</taxon>
        <taxon>Burkholderiales</taxon>
        <taxon>Oxalobacteraceae</taxon>
        <taxon>Collimonas</taxon>
    </lineage>
</organism>
<dbReference type="EMBL" id="CP013236">
    <property type="protein sequence ID" value="AMP13217.1"/>
    <property type="molecule type" value="Genomic_DNA"/>
</dbReference>
<proteinExistence type="predicted"/>
<gene>
    <name evidence="2" type="ORF">CPter291_0938</name>
</gene>